<dbReference type="EMBL" id="JASKYM010000009">
    <property type="protein sequence ID" value="MDK2564608.1"/>
    <property type="molecule type" value="Genomic_DNA"/>
</dbReference>
<dbReference type="Gene3D" id="3.40.50.300">
    <property type="entry name" value="P-loop containing nucleotide triphosphate hydrolases"/>
    <property type="match status" value="2"/>
</dbReference>
<dbReference type="InterPro" id="IPR017871">
    <property type="entry name" value="ABC_transporter-like_CS"/>
</dbReference>
<feature type="domain" description="ABC transporter" evidence="3">
    <location>
        <begin position="13"/>
        <end position="249"/>
    </location>
</feature>
<dbReference type="CDD" id="cd03216">
    <property type="entry name" value="ABC_Carb_Monos_I"/>
    <property type="match status" value="1"/>
</dbReference>
<reference evidence="4 5" key="1">
    <citation type="submission" date="2023-05" db="EMBL/GenBank/DDBJ databases">
        <title>Rombocin, a short stable natural nisin variant, displays selective antimicrobial activity against Listeria monocytogenes and employs dual mode of action to kill target bacterial strains.</title>
        <authorList>
            <person name="Wambui J."/>
            <person name="Stephan R."/>
            <person name="Kuipers O.P."/>
        </authorList>
    </citation>
    <scope>NUCLEOTIDE SEQUENCE [LARGE SCALE GENOMIC DNA]</scope>
    <source>
        <strain evidence="4 5">RC002</strain>
    </source>
</reference>
<keyword evidence="1" id="KW-0547">Nucleotide-binding</keyword>
<gene>
    <name evidence="4" type="ORF">QOZ84_13785</name>
</gene>
<accession>A0ABT7EEW1</accession>
<organism evidence="4 5">
    <name type="scientific">Romboutsia sedimentorum</name>
    <dbReference type="NCBI Taxonomy" id="1368474"/>
    <lineage>
        <taxon>Bacteria</taxon>
        <taxon>Bacillati</taxon>
        <taxon>Bacillota</taxon>
        <taxon>Clostridia</taxon>
        <taxon>Peptostreptococcales</taxon>
        <taxon>Peptostreptococcaceae</taxon>
        <taxon>Romboutsia</taxon>
    </lineage>
</organism>
<name>A0ABT7EEW1_9FIRM</name>
<proteinExistence type="predicted"/>
<keyword evidence="2 4" id="KW-0067">ATP-binding</keyword>
<dbReference type="SUPFAM" id="SSF52540">
    <property type="entry name" value="P-loop containing nucleoside triphosphate hydrolases"/>
    <property type="match status" value="2"/>
</dbReference>
<keyword evidence="5" id="KW-1185">Reference proteome</keyword>
<protein>
    <submittedName>
        <fullName evidence="4">ABC transporter ATP-binding protein</fullName>
    </submittedName>
</protein>
<dbReference type="CDD" id="cd03215">
    <property type="entry name" value="ABC_Carb_Monos_II"/>
    <property type="match status" value="1"/>
</dbReference>
<dbReference type="Proteomes" id="UP001301012">
    <property type="component" value="Unassembled WGS sequence"/>
</dbReference>
<dbReference type="InterPro" id="IPR050107">
    <property type="entry name" value="ABC_carbohydrate_import_ATPase"/>
</dbReference>
<dbReference type="InterPro" id="IPR027417">
    <property type="entry name" value="P-loop_NTPase"/>
</dbReference>
<evidence type="ECO:0000256" key="2">
    <source>
        <dbReference type="ARBA" id="ARBA00022840"/>
    </source>
</evidence>
<dbReference type="GO" id="GO:0005524">
    <property type="term" value="F:ATP binding"/>
    <property type="evidence" value="ECO:0007669"/>
    <property type="project" value="UniProtKB-KW"/>
</dbReference>
<dbReference type="InterPro" id="IPR003439">
    <property type="entry name" value="ABC_transporter-like_ATP-bd"/>
</dbReference>
<dbReference type="SMART" id="SM00382">
    <property type="entry name" value="AAA"/>
    <property type="match status" value="1"/>
</dbReference>
<evidence type="ECO:0000313" key="5">
    <source>
        <dbReference type="Proteomes" id="UP001301012"/>
    </source>
</evidence>
<dbReference type="Pfam" id="PF00005">
    <property type="entry name" value="ABC_tran"/>
    <property type="match status" value="2"/>
</dbReference>
<comment type="caution">
    <text evidence="4">The sequence shown here is derived from an EMBL/GenBank/DDBJ whole genome shotgun (WGS) entry which is preliminary data.</text>
</comment>
<evidence type="ECO:0000256" key="1">
    <source>
        <dbReference type="ARBA" id="ARBA00022741"/>
    </source>
</evidence>
<dbReference type="PROSITE" id="PS00211">
    <property type="entry name" value="ABC_TRANSPORTER_1"/>
    <property type="match status" value="1"/>
</dbReference>
<dbReference type="PANTHER" id="PTHR43790:SF4">
    <property type="entry name" value="GUANOSINE IMPORT ATP-BINDING PROTEIN NUPO"/>
    <property type="match status" value="1"/>
</dbReference>
<dbReference type="PROSITE" id="PS50893">
    <property type="entry name" value="ABC_TRANSPORTER_2"/>
    <property type="match status" value="2"/>
</dbReference>
<dbReference type="PANTHER" id="PTHR43790">
    <property type="entry name" value="CARBOHYDRATE TRANSPORT ATP-BINDING PROTEIN MG119-RELATED"/>
    <property type="match status" value="1"/>
</dbReference>
<dbReference type="RefSeq" id="WP_284133523.1">
    <property type="nucleotide sequence ID" value="NZ_JASKYM010000009.1"/>
</dbReference>
<feature type="domain" description="ABC transporter" evidence="3">
    <location>
        <begin position="266"/>
        <end position="519"/>
    </location>
</feature>
<evidence type="ECO:0000259" key="3">
    <source>
        <dbReference type="PROSITE" id="PS50893"/>
    </source>
</evidence>
<dbReference type="InterPro" id="IPR003593">
    <property type="entry name" value="AAA+_ATPase"/>
</dbReference>
<evidence type="ECO:0000313" key="4">
    <source>
        <dbReference type="EMBL" id="MDK2564608.1"/>
    </source>
</evidence>
<sequence length="522" mass="57732">MNNSNIDYSQKVVEMKKITKMFGNFVANDNIDLTVHKGEVHALLGENGAGKSTLMNILYGLYHQTSGEIHINGNLVNMDNPNVAISNGIGMVHQHFMLVQPFTVAQNIILGTEPIKGMGAIDIKKAVKDVEALSQKYGLYVDPNKKIEDITVGMQQRVEILKALYRGAEILILDEPTAVLTPQEIQELMQIIRNLTREGKSVIIITHKLKEIKASADYCTIIRRGKYIDTVKVSESSEDDLAAKMVGREVNFKVDKIEAKPQEVVLQIKDLTVKDNRKISVVDELSLEVKAGEILGVAGIDGNGQSELVEALTGLRKSESGSIKINGQEVFNKKPKEMFTSGIKNIPEDRHKRGLILDFSVAENMVLQNYKDHRFSKNGILNKDAIDKYAEAIVERFDVRPTDHTTKARSLSGGNQQKVIIGREVDNIEISRAATQKAQLLIATQPTRGLDVGAIEFVHKSLVKQRDEGNAVLLVSLELDEVMNVSDRIAVIYEGKIVGIMDAKDADENTLGLMMAGGEEHE</sequence>